<proteinExistence type="predicted"/>
<dbReference type="Pfam" id="PF01590">
    <property type="entry name" value="GAF"/>
    <property type="match status" value="1"/>
</dbReference>
<dbReference type="SUPFAM" id="SSF55781">
    <property type="entry name" value="GAF domain-like"/>
    <property type="match status" value="1"/>
</dbReference>
<gene>
    <name evidence="2" type="ORF">V4F39_04285</name>
</gene>
<dbReference type="EC" id="2.7.7.65" evidence="2"/>
<dbReference type="SMART" id="SM00267">
    <property type="entry name" value="GGDEF"/>
    <property type="match status" value="1"/>
</dbReference>
<sequence length="356" mass="37357">MSHFVVQPRAAVQAPFDDHARLAAVYAHELLDTAPDAAFDAVARTAAALLDAPIAFVGLLDANRLWFKAAVGADVAALPADAAHPLDAVRLIADLQADGCAAAHALRQAAPGARSYAGAALVDESGHLLGTVGVLDHRVRNFGAQERRRLADAAALASTALAAHYRAVALARAAKSDPVTGAADRQRFDEALDVELQYSMRTGEPFSVLCLGINGFEDISTGFGRAVADDVLREVTRRLAQQVRVGDLLAHLGQAEFGIVMRHGAENEAAALAARIDAAMGEPVQLGAGESLGVSLSLGVGAYDDEVVSAAQLFTRAQREQRLAAERLERRVSLVGRLFEAPALRLVTGDEGRQGG</sequence>
<keyword evidence="2" id="KW-0548">Nucleotidyltransferase</keyword>
<dbReference type="EMBL" id="JAZIBG010000012">
    <property type="protein sequence ID" value="MEF7613119.1"/>
    <property type="molecule type" value="Genomic_DNA"/>
</dbReference>
<dbReference type="GO" id="GO:0052621">
    <property type="term" value="F:diguanylate cyclase activity"/>
    <property type="evidence" value="ECO:0007669"/>
    <property type="project" value="UniProtKB-EC"/>
</dbReference>
<organism evidence="2 3">
    <name type="scientific">Aquincola agrisoli</name>
    <dbReference type="NCBI Taxonomy" id="3119538"/>
    <lineage>
        <taxon>Bacteria</taxon>
        <taxon>Pseudomonadati</taxon>
        <taxon>Pseudomonadota</taxon>
        <taxon>Betaproteobacteria</taxon>
        <taxon>Burkholderiales</taxon>
        <taxon>Sphaerotilaceae</taxon>
        <taxon>Aquincola</taxon>
    </lineage>
</organism>
<comment type="caution">
    <text evidence="2">The sequence shown here is derived from an EMBL/GenBank/DDBJ whole genome shotgun (WGS) entry which is preliminary data.</text>
</comment>
<name>A0AAW9Q185_9BURK</name>
<dbReference type="Gene3D" id="3.30.70.270">
    <property type="match status" value="1"/>
</dbReference>
<protein>
    <submittedName>
        <fullName evidence="2">Diguanylate cyclase</fullName>
        <ecNumber evidence="2">2.7.7.65</ecNumber>
    </submittedName>
</protein>
<keyword evidence="2" id="KW-0808">Transferase</keyword>
<keyword evidence="3" id="KW-1185">Reference proteome</keyword>
<dbReference type="PROSITE" id="PS50887">
    <property type="entry name" value="GGDEF"/>
    <property type="match status" value="1"/>
</dbReference>
<dbReference type="CDD" id="cd01949">
    <property type="entry name" value="GGDEF"/>
    <property type="match status" value="1"/>
</dbReference>
<dbReference type="RefSeq" id="WP_332288058.1">
    <property type="nucleotide sequence ID" value="NZ_JAZIBG010000012.1"/>
</dbReference>
<reference evidence="2 3" key="1">
    <citation type="submission" date="2024-02" db="EMBL/GenBank/DDBJ databases">
        <title>Genome sequence of Aquincola sp. MAHUQ-54.</title>
        <authorList>
            <person name="Huq M.A."/>
        </authorList>
    </citation>
    <scope>NUCLEOTIDE SEQUENCE [LARGE SCALE GENOMIC DNA]</scope>
    <source>
        <strain evidence="2 3">MAHUQ-54</strain>
    </source>
</reference>
<dbReference type="InterPro" id="IPR043128">
    <property type="entry name" value="Rev_trsase/Diguanyl_cyclase"/>
</dbReference>
<evidence type="ECO:0000259" key="1">
    <source>
        <dbReference type="PROSITE" id="PS50887"/>
    </source>
</evidence>
<dbReference type="InterPro" id="IPR029016">
    <property type="entry name" value="GAF-like_dom_sf"/>
</dbReference>
<accession>A0AAW9Q185</accession>
<evidence type="ECO:0000313" key="3">
    <source>
        <dbReference type="Proteomes" id="UP001336250"/>
    </source>
</evidence>
<dbReference type="PANTHER" id="PTHR43102:SF2">
    <property type="entry name" value="GAF DOMAIN-CONTAINING PROTEIN"/>
    <property type="match status" value="1"/>
</dbReference>
<dbReference type="Gene3D" id="3.30.450.40">
    <property type="match status" value="1"/>
</dbReference>
<dbReference type="InterPro" id="IPR003018">
    <property type="entry name" value="GAF"/>
</dbReference>
<dbReference type="SUPFAM" id="SSF55073">
    <property type="entry name" value="Nucleotide cyclase"/>
    <property type="match status" value="1"/>
</dbReference>
<feature type="domain" description="GGDEF" evidence="1">
    <location>
        <begin position="204"/>
        <end position="337"/>
    </location>
</feature>
<dbReference type="InterPro" id="IPR029787">
    <property type="entry name" value="Nucleotide_cyclase"/>
</dbReference>
<evidence type="ECO:0000313" key="2">
    <source>
        <dbReference type="EMBL" id="MEF7613119.1"/>
    </source>
</evidence>
<dbReference type="AlphaFoldDB" id="A0AAW9Q185"/>
<dbReference type="InterPro" id="IPR000160">
    <property type="entry name" value="GGDEF_dom"/>
</dbReference>
<dbReference type="Pfam" id="PF00990">
    <property type="entry name" value="GGDEF"/>
    <property type="match status" value="1"/>
</dbReference>
<dbReference type="NCBIfam" id="TIGR00254">
    <property type="entry name" value="GGDEF"/>
    <property type="match status" value="1"/>
</dbReference>
<dbReference type="Proteomes" id="UP001336250">
    <property type="component" value="Unassembled WGS sequence"/>
</dbReference>
<dbReference type="PANTHER" id="PTHR43102">
    <property type="entry name" value="SLR1143 PROTEIN"/>
    <property type="match status" value="1"/>
</dbReference>
<dbReference type="SMART" id="SM00065">
    <property type="entry name" value="GAF"/>
    <property type="match status" value="1"/>
</dbReference>